<dbReference type="InterPro" id="IPR017972">
    <property type="entry name" value="Cyt_P450_CS"/>
</dbReference>
<comment type="cofactor">
    <cofactor evidence="1 8">
        <name>heme</name>
        <dbReference type="ChEBI" id="CHEBI:30413"/>
    </cofactor>
</comment>
<dbReference type="Gene3D" id="1.10.630.10">
    <property type="entry name" value="Cytochrome P450"/>
    <property type="match status" value="1"/>
</dbReference>
<name>A0A2V1DQE4_9PLEO</name>
<dbReference type="InterPro" id="IPR001128">
    <property type="entry name" value="Cyt_P450"/>
</dbReference>
<evidence type="ECO:0000256" key="5">
    <source>
        <dbReference type="ARBA" id="ARBA00023002"/>
    </source>
</evidence>
<keyword evidence="4 8" id="KW-0479">Metal-binding</keyword>
<dbReference type="GO" id="GO:0005506">
    <property type="term" value="F:iron ion binding"/>
    <property type="evidence" value="ECO:0007669"/>
    <property type="project" value="InterPro"/>
</dbReference>
<dbReference type="Pfam" id="PF00067">
    <property type="entry name" value="p450"/>
    <property type="match status" value="1"/>
</dbReference>
<protein>
    <submittedName>
        <fullName evidence="10">Cytochrome P450</fullName>
    </submittedName>
</protein>
<evidence type="ECO:0000256" key="7">
    <source>
        <dbReference type="ARBA" id="ARBA00023033"/>
    </source>
</evidence>
<dbReference type="InterPro" id="IPR002402">
    <property type="entry name" value="Cyt_P450_E_grp-II"/>
</dbReference>
<evidence type="ECO:0000313" key="11">
    <source>
        <dbReference type="Proteomes" id="UP000244855"/>
    </source>
</evidence>
<accession>A0A2V1DQE4</accession>
<dbReference type="CDD" id="cd11063">
    <property type="entry name" value="CYP52"/>
    <property type="match status" value="1"/>
</dbReference>
<dbReference type="GO" id="GO:0020037">
    <property type="term" value="F:heme binding"/>
    <property type="evidence" value="ECO:0007669"/>
    <property type="project" value="InterPro"/>
</dbReference>
<dbReference type="PRINTS" id="PR00464">
    <property type="entry name" value="EP450II"/>
</dbReference>
<keyword evidence="3 8" id="KW-0349">Heme</keyword>
<reference evidence="10 11" key="1">
    <citation type="journal article" date="2018" name="Sci. Rep.">
        <title>Comparative genomics provides insights into the lifestyle and reveals functional heterogeneity of dark septate endophytic fungi.</title>
        <authorList>
            <person name="Knapp D.G."/>
            <person name="Nemeth J.B."/>
            <person name="Barry K."/>
            <person name="Hainaut M."/>
            <person name="Henrissat B."/>
            <person name="Johnson J."/>
            <person name="Kuo A."/>
            <person name="Lim J.H.P."/>
            <person name="Lipzen A."/>
            <person name="Nolan M."/>
            <person name="Ohm R.A."/>
            <person name="Tamas L."/>
            <person name="Grigoriev I.V."/>
            <person name="Spatafora J.W."/>
            <person name="Nagy L.G."/>
            <person name="Kovacs G.M."/>
        </authorList>
    </citation>
    <scope>NUCLEOTIDE SEQUENCE [LARGE SCALE GENOMIC DNA]</scope>
    <source>
        <strain evidence="10 11">DSE2036</strain>
    </source>
</reference>
<dbReference type="GO" id="GO:0016712">
    <property type="term" value="F:oxidoreductase activity, acting on paired donors, with incorporation or reduction of molecular oxygen, reduced flavin or flavoprotein as one donor, and incorporation of one atom of oxygen"/>
    <property type="evidence" value="ECO:0007669"/>
    <property type="project" value="InterPro"/>
</dbReference>
<dbReference type="Proteomes" id="UP000244855">
    <property type="component" value="Unassembled WGS sequence"/>
</dbReference>
<evidence type="ECO:0000256" key="6">
    <source>
        <dbReference type="ARBA" id="ARBA00023004"/>
    </source>
</evidence>
<evidence type="ECO:0000256" key="9">
    <source>
        <dbReference type="RuleBase" id="RU000461"/>
    </source>
</evidence>
<dbReference type="PANTHER" id="PTHR24287:SF5">
    <property type="entry name" value="P450, PUTATIVE (EUROFUNG)-RELATED"/>
    <property type="match status" value="1"/>
</dbReference>
<evidence type="ECO:0000256" key="2">
    <source>
        <dbReference type="ARBA" id="ARBA00010617"/>
    </source>
</evidence>
<keyword evidence="7 9" id="KW-0503">Monooxygenase</keyword>
<proteinExistence type="inferred from homology"/>
<dbReference type="EMBL" id="KZ805372">
    <property type="protein sequence ID" value="PVI00498.1"/>
    <property type="molecule type" value="Genomic_DNA"/>
</dbReference>
<dbReference type="PRINTS" id="PR01239">
    <property type="entry name" value="EP450IICYP52"/>
</dbReference>
<organism evidence="10 11">
    <name type="scientific">Periconia macrospinosa</name>
    <dbReference type="NCBI Taxonomy" id="97972"/>
    <lineage>
        <taxon>Eukaryota</taxon>
        <taxon>Fungi</taxon>
        <taxon>Dikarya</taxon>
        <taxon>Ascomycota</taxon>
        <taxon>Pezizomycotina</taxon>
        <taxon>Dothideomycetes</taxon>
        <taxon>Pleosporomycetidae</taxon>
        <taxon>Pleosporales</taxon>
        <taxon>Massarineae</taxon>
        <taxon>Periconiaceae</taxon>
        <taxon>Periconia</taxon>
    </lineage>
</organism>
<sequence length="509" mass="57970">MLQLFGVSFSTPQLLAVTFTLWVTYKVASGISYNAKLRKLGARAPVRRSYFPLSLDIVYEVVTQSLKDKNYELWLNMFNKYAPGRWTIEAGAGERVILTAEPENIKAILATQFKEYGKGPQFHKDWAPFLGDGIFNVDGNLWHNSRQMIRPQFVKDRLSDLDIFEEHVQILMKKLGEAPEIDILDMLFKYTLDAATHFLFGASVDSQLHAQTAFADAFNSVQHIQGIIARMGPYNWAVPRKRLGYYKSLNILDNFIDTYIDKALALSPKELEEKSNHDEDYTFLHSIAAYTRDRKMLRDQLVSTLLAGRDTTACTLTWILYHLSMDHDVLAKLRAEIIETVGLEKAPTYQNLKDMKYLQNVMNETLRLYPVVPYNVRVSLQDTTLPTGGGPDGTQPVAIAKGTPIGYSPLVMQRRADLYPPVESGFPAPDRFVPERWQTWTPKTWQYIPFNGGPRICIGQQFALTEMGYTLVRLLQRFETIESMMGGEDPGMRSDIVLQPSKVVKLAFR</sequence>
<dbReference type="AlphaFoldDB" id="A0A2V1DQE4"/>
<evidence type="ECO:0000313" key="10">
    <source>
        <dbReference type="EMBL" id="PVI00498.1"/>
    </source>
</evidence>
<evidence type="ECO:0000256" key="4">
    <source>
        <dbReference type="ARBA" id="ARBA00022723"/>
    </source>
</evidence>
<keyword evidence="6 8" id="KW-0408">Iron</keyword>
<gene>
    <name evidence="10" type="ORF">DM02DRAFT_718311</name>
</gene>
<dbReference type="InterPro" id="IPR036396">
    <property type="entry name" value="Cyt_P450_sf"/>
</dbReference>
<dbReference type="PANTHER" id="PTHR24287">
    <property type="entry name" value="P450, PUTATIVE (EUROFUNG)-RELATED"/>
    <property type="match status" value="1"/>
</dbReference>
<dbReference type="SUPFAM" id="SSF48264">
    <property type="entry name" value="Cytochrome P450"/>
    <property type="match status" value="1"/>
</dbReference>
<feature type="binding site" description="axial binding residue" evidence="8">
    <location>
        <position position="457"/>
    </location>
    <ligand>
        <name>heme</name>
        <dbReference type="ChEBI" id="CHEBI:30413"/>
    </ligand>
    <ligandPart>
        <name>Fe</name>
        <dbReference type="ChEBI" id="CHEBI:18248"/>
    </ligandPart>
</feature>
<comment type="similarity">
    <text evidence="2 9">Belongs to the cytochrome P450 family.</text>
</comment>
<dbReference type="InterPro" id="IPR047146">
    <property type="entry name" value="Cyt_P450_E_CYP52_fungi"/>
</dbReference>
<keyword evidence="5 9" id="KW-0560">Oxidoreductase</keyword>
<dbReference type="OrthoDB" id="1470350at2759"/>
<dbReference type="STRING" id="97972.A0A2V1DQE4"/>
<evidence type="ECO:0000256" key="3">
    <source>
        <dbReference type="ARBA" id="ARBA00022617"/>
    </source>
</evidence>
<dbReference type="PROSITE" id="PS00086">
    <property type="entry name" value="CYTOCHROME_P450"/>
    <property type="match status" value="1"/>
</dbReference>
<dbReference type="PRINTS" id="PR00385">
    <property type="entry name" value="P450"/>
</dbReference>
<keyword evidence="11" id="KW-1185">Reference proteome</keyword>
<dbReference type="InterPro" id="IPR002974">
    <property type="entry name" value="Cyt_P450_E_CYP52_ascomycetes"/>
</dbReference>
<evidence type="ECO:0000256" key="1">
    <source>
        <dbReference type="ARBA" id="ARBA00001971"/>
    </source>
</evidence>
<evidence type="ECO:0000256" key="8">
    <source>
        <dbReference type="PIRSR" id="PIRSR602402-1"/>
    </source>
</evidence>